<name>A0ABM8CHA4_9STRE</name>
<evidence type="ECO:0000313" key="1">
    <source>
        <dbReference type="EMBL" id="BDT64845.1"/>
    </source>
</evidence>
<gene>
    <name evidence="1" type="ORF">SP4011_12620</name>
</gene>
<keyword evidence="2" id="KW-1185">Reference proteome</keyword>
<reference evidence="1 2" key="1">
    <citation type="submission" date="2022-11" db="EMBL/GenBank/DDBJ databases">
        <title>Complete genome sequence of alpha-hemolytic streptococci isolated from Japan.</title>
        <authorList>
            <person name="Morita M."/>
            <person name="Chang B."/>
            <person name="Akeda Y."/>
        </authorList>
    </citation>
    <scope>NUCLEOTIDE SEQUENCE [LARGE SCALE GENOMIC DNA]</scope>
    <source>
        <strain evidence="1 2">SP4011</strain>
    </source>
</reference>
<organism evidence="1 2">
    <name type="scientific">Streptococcus parapneumoniae</name>
    <dbReference type="NCBI Taxonomy" id="2993430"/>
    <lineage>
        <taxon>Bacteria</taxon>
        <taxon>Bacillati</taxon>
        <taxon>Bacillota</taxon>
        <taxon>Bacilli</taxon>
        <taxon>Lactobacillales</taxon>
        <taxon>Streptococcaceae</taxon>
        <taxon>Streptococcus</taxon>
        <taxon>Streptococcus thalassemiae group</taxon>
    </lineage>
</organism>
<proteinExistence type="predicted"/>
<dbReference type="Proteomes" id="UP001378546">
    <property type="component" value="Chromosome"/>
</dbReference>
<sequence length="42" mass="4735">MDGYQDEVRADMTDILEKLYRTGEGSSFIMDLMSSNSLSNTL</sequence>
<protein>
    <submittedName>
        <fullName evidence="1">Uncharacterized protein</fullName>
    </submittedName>
</protein>
<evidence type="ECO:0000313" key="2">
    <source>
        <dbReference type="Proteomes" id="UP001378546"/>
    </source>
</evidence>
<accession>A0ABM8CHA4</accession>
<dbReference type="EMBL" id="AP026968">
    <property type="protein sequence ID" value="BDT64845.1"/>
    <property type="molecule type" value="Genomic_DNA"/>
</dbReference>